<sequence length="191" mass="19888">MDEVARGRGARSHGARGRGGRVDHSGRDGGRAGGRAGRGGRHGLPADSGESATPSVAIVSVTHTVSLAGEASLDASASVGMGAAPCGVWFAVGDLGARGKDEIEVQEVVRQAGRGWFSDKLYWVQVGLGLSSLHGCKWAQYKRFQVHLGFEVCLGDHVRISSVGLARSGFGPCVTFCVGIRGRIQFSEGEL</sequence>
<evidence type="ECO:0000256" key="1">
    <source>
        <dbReference type="SAM" id="MobiDB-lite"/>
    </source>
</evidence>
<dbReference type="EMBL" id="CACVBM020001407">
    <property type="protein sequence ID" value="CAA7049083.1"/>
    <property type="molecule type" value="Genomic_DNA"/>
</dbReference>
<gene>
    <name evidence="2" type="ORF">MERR_LOCUS36316</name>
    <name evidence="3" type="ORF">MERR_LOCUS36318</name>
</gene>
<evidence type="ECO:0000313" key="4">
    <source>
        <dbReference type="Proteomes" id="UP000467841"/>
    </source>
</evidence>
<name>A0A6D2KA87_9BRAS</name>
<dbReference type="AlphaFoldDB" id="A0A6D2KA87"/>
<feature type="region of interest" description="Disordered" evidence="1">
    <location>
        <begin position="1"/>
        <end position="52"/>
    </location>
</feature>
<keyword evidence="4" id="KW-1185">Reference proteome</keyword>
<protein>
    <submittedName>
        <fullName evidence="2">Uncharacterized protein</fullName>
    </submittedName>
</protein>
<evidence type="ECO:0000313" key="3">
    <source>
        <dbReference type="EMBL" id="CAA7049083.1"/>
    </source>
</evidence>
<accession>A0A6D2KA87</accession>
<dbReference type="Proteomes" id="UP000467841">
    <property type="component" value="Unassembled WGS sequence"/>
</dbReference>
<feature type="compositionally biased region" description="Basic residues" evidence="1">
    <location>
        <begin position="8"/>
        <end position="19"/>
    </location>
</feature>
<feature type="compositionally biased region" description="Basic and acidic residues" evidence="1">
    <location>
        <begin position="20"/>
        <end position="30"/>
    </location>
</feature>
<organism evidence="2 4">
    <name type="scientific">Microthlaspi erraticum</name>
    <dbReference type="NCBI Taxonomy" id="1685480"/>
    <lineage>
        <taxon>Eukaryota</taxon>
        <taxon>Viridiplantae</taxon>
        <taxon>Streptophyta</taxon>
        <taxon>Embryophyta</taxon>
        <taxon>Tracheophyta</taxon>
        <taxon>Spermatophyta</taxon>
        <taxon>Magnoliopsida</taxon>
        <taxon>eudicotyledons</taxon>
        <taxon>Gunneridae</taxon>
        <taxon>Pentapetalae</taxon>
        <taxon>rosids</taxon>
        <taxon>malvids</taxon>
        <taxon>Brassicales</taxon>
        <taxon>Brassicaceae</taxon>
        <taxon>Coluteocarpeae</taxon>
        <taxon>Microthlaspi</taxon>
    </lineage>
</organism>
<proteinExistence type="predicted"/>
<evidence type="ECO:0000313" key="2">
    <source>
        <dbReference type="EMBL" id="CAA7049081.1"/>
    </source>
</evidence>
<dbReference type="EMBL" id="CACVBM020001407">
    <property type="protein sequence ID" value="CAA7049081.1"/>
    <property type="molecule type" value="Genomic_DNA"/>
</dbReference>
<reference evidence="2 4" key="1">
    <citation type="submission" date="2020-01" db="EMBL/GenBank/DDBJ databases">
        <authorList>
            <person name="Mishra B."/>
        </authorList>
    </citation>
    <scope>NUCLEOTIDE SEQUENCE [LARGE SCALE GENOMIC DNA]</scope>
</reference>